<reference evidence="1" key="2">
    <citation type="submission" date="2021-09" db="EMBL/GenBank/DDBJ databases">
        <authorList>
            <person name="Gilroy R."/>
        </authorList>
    </citation>
    <scope>NUCLEOTIDE SEQUENCE</scope>
    <source>
        <strain evidence="1">CHK121-7720</strain>
    </source>
</reference>
<gene>
    <name evidence="1" type="ORF">K8U91_00205</name>
</gene>
<dbReference type="Proteomes" id="UP000757103">
    <property type="component" value="Unassembled WGS sequence"/>
</dbReference>
<dbReference type="RefSeq" id="WP_273305008.1">
    <property type="nucleotide sequence ID" value="NZ_DYUD01000001.1"/>
</dbReference>
<accession>A0A921MP23</accession>
<organism evidence="1 2">
    <name type="scientific">Barnesiella viscericola</name>
    <dbReference type="NCBI Taxonomy" id="397865"/>
    <lineage>
        <taxon>Bacteria</taxon>
        <taxon>Pseudomonadati</taxon>
        <taxon>Bacteroidota</taxon>
        <taxon>Bacteroidia</taxon>
        <taxon>Bacteroidales</taxon>
        <taxon>Barnesiellaceae</taxon>
        <taxon>Barnesiella</taxon>
    </lineage>
</organism>
<protein>
    <submittedName>
        <fullName evidence="1">Uncharacterized protein</fullName>
    </submittedName>
</protein>
<comment type="caution">
    <text evidence="1">The sequence shown here is derived from an EMBL/GenBank/DDBJ whole genome shotgun (WGS) entry which is preliminary data.</text>
</comment>
<evidence type="ECO:0000313" key="2">
    <source>
        <dbReference type="Proteomes" id="UP000757103"/>
    </source>
</evidence>
<sequence length="193" mass="22572">MKKIEVKVRYLFEGTYTVAADDRNEARTMVTRDCGLVLGGNIHTTLDDDDVDWEFDVHPDMQILSYTELEKKQKPKRLKMDFSDRIETLHKDIIDAIRQLLYSHGLTEISFPEEQDDPVWVIWFNWDGDPYECKVMGVKVTDNSMTVIAHDKICNDEVTCSTPFELGAKNIDWLYEIYDAVWQQLEENRDNNA</sequence>
<reference evidence="1" key="1">
    <citation type="journal article" date="2021" name="PeerJ">
        <title>Extensive microbial diversity within the chicken gut microbiome revealed by metagenomics and culture.</title>
        <authorList>
            <person name="Gilroy R."/>
            <person name="Ravi A."/>
            <person name="Getino M."/>
            <person name="Pursley I."/>
            <person name="Horton D.L."/>
            <person name="Alikhan N.F."/>
            <person name="Baker D."/>
            <person name="Gharbi K."/>
            <person name="Hall N."/>
            <person name="Watson M."/>
            <person name="Adriaenssens E.M."/>
            <person name="Foster-Nyarko E."/>
            <person name="Jarju S."/>
            <person name="Secka A."/>
            <person name="Antonio M."/>
            <person name="Oren A."/>
            <person name="Chaudhuri R.R."/>
            <person name="La Ragione R."/>
            <person name="Hildebrand F."/>
            <person name="Pallen M.J."/>
        </authorList>
    </citation>
    <scope>NUCLEOTIDE SEQUENCE</scope>
    <source>
        <strain evidence="1">CHK121-7720</strain>
    </source>
</reference>
<evidence type="ECO:0000313" key="1">
    <source>
        <dbReference type="EMBL" id="HJG87885.1"/>
    </source>
</evidence>
<dbReference type="AlphaFoldDB" id="A0A921MP23"/>
<proteinExistence type="predicted"/>
<dbReference type="EMBL" id="DYUD01000001">
    <property type="protein sequence ID" value="HJG87885.1"/>
    <property type="molecule type" value="Genomic_DNA"/>
</dbReference>
<name>A0A921MP23_9BACT</name>